<feature type="domain" description="DUF8042" evidence="1">
    <location>
        <begin position="10"/>
        <end position="124"/>
    </location>
</feature>
<evidence type="ECO:0000313" key="2">
    <source>
        <dbReference type="EMBL" id="ASB87187.1"/>
    </source>
</evidence>
<proteinExistence type="predicted"/>
<dbReference type="Pfam" id="PF26154">
    <property type="entry name" value="DUF8042"/>
    <property type="match status" value="1"/>
</dbReference>
<dbReference type="EMBL" id="CP021920">
    <property type="protein sequence ID" value="ASB87187.1"/>
    <property type="molecule type" value="Genomic_DNA"/>
</dbReference>
<dbReference type="InterPro" id="IPR058355">
    <property type="entry name" value="DUF8042"/>
</dbReference>
<evidence type="ECO:0000313" key="3">
    <source>
        <dbReference type="Proteomes" id="UP000196877"/>
    </source>
</evidence>
<dbReference type="Proteomes" id="UP000196877">
    <property type="component" value="Chromosome"/>
</dbReference>
<accession>A0ABM6LD36</accession>
<keyword evidence="3" id="KW-1185">Reference proteome</keyword>
<protein>
    <recommendedName>
        <fullName evidence="1">DUF8042 domain-containing protein</fullName>
    </recommendedName>
</protein>
<evidence type="ECO:0000259" key="1">
    <source>
        <dbReference type="Pfam" id="PF26154"/>
    </source>
</evidence>
<sequence>MIVLTSTGDYMLLSTYYQLLFTIEEGLCYLVEADQDFAKTEGERIFHDLIYAFFQIDSSHALLLSIMKTSCAESSIRSFDRVFRDFDSLIDCSFPSGEFQNYLQNRFLPLYRSWMDAIHQCMKPFVIH</sequence>
<name>A0ABM6LD36_9BACI</name>
<reference evidence="2 3" key="1">
    <citation type="submission" date="2017-06" db="EMBL/GenBank/DDBJ databases">
        <title>Genome sequence of Bacillus sonorensis strain SRCM101395.</title>
        <authorList>
            <person name="Cho S.H."/>
        </authorList>
    </citation>
    <scope>NUCLEOTIDE SEQUENCE [LARGE SCALE GENOMIC DNA]</scope>
    <source>
        <strain evidence="2 3">SRCM101395</strain>
    </source>
</reference>
<gene>
    <name evidence="2" type="ORF">S101395_00632</name>
</gene>
<organism evidence="2 3">
    <name type="scientific">Bacillus sonorensis</name>
    <dbReference type="NCBI Taxonomy" id="119858"/>
    <lineage>
        <taxon>Bacteria</taxon>
        <taxon>Bacillati</taxon>
        <taxon>Bacillota</taxon>
        <taxon>Bacilli</taxon>
        <taxon>Bacillales</taxon>
        <taxon>Bacillaceae</taxon>
        <taxon>Bacillus</taxon>
    </lineage>
</organism>